<feature type="non-terminal residue" evidence="1">
    <location>
        <position position="103"/>
    </location>
</feature>
<dbReference type="GeneID" id="64628083"/>
<dbReference type="EMBL" id="JABBWG010000001">
    <property type="protein sequence ID" value="KAG1827515.1"/>
    <property type="molecule type" value="Genomic_DNA"/>
</dbReference>
<evidence type="ECO:0000313" key="1">
    <source>
        <dbReference type="EMBL" id="KAG1827515.1"/>
    </source>
</evidence>
<gene>
    <name evidence="1" type="ORF">BJ212DRAFT_1312825</name>
</gene>
<organism evidence="1 2">
    <name type="scientific">Suillus subaureus</name>
    <dbReference type="NCBI Taxonomy" id="48587"/>
    <lineage>
        <taxon>Eukaryota</taxon>
        <taxon>Fungi</taxon>
        <taxon>Dikarya</taxon>
        <taxon>Basidiomycota</taxon>
        <taxon>Agaricomycotina</taxon>
        <taxon>Agaricomycetes</taxon>
        <taxon>Agaricomycetidae</taxon>
        <taxon>Boletales</taxon>
        <taxon>Suillineae</taxon>
        <taxon>Suillaceae</taxon>
        <taxon>Suillus</taxon>
    </lineage>
</organism>
<keyword evidence="2" id="KW-1185">Reference proteome</keyword>
<reference evidence="1" key="1">
    <citation type="journal article" date="2020" name="New Phytol.">
        <title>Comparative genomics reveals dynamic genome evolution in host specialist ectomycorrhizal fungi.</title>
        <authorList>
            <person name="Lofgren L.A."/>
            <person name="Nguyen N.H."/>
            <person name="Vilgalys R."/>
            <person name="Ruytinx J."/>
            <person name="Liao H.L."/>
            <person name="Branco S."/>
            <person name="Kuo A."/>
            <person name="LaButti K."/>
            <person name="Lipzen A."/>
            <person name="Andreopoulos W."/>
            <person name="Pangilinan J."/>
            <person name="Riley R."/>
            <person name="Hundley H."/>
            <person name="Na H."/>
            <person name="Barry K."/>
            <person name="Grigoriev I.V."/>
            <person name="Stajich J.E."/>
            <person name="Kennedy P.G."/>
        </authorList>
    </citation>
    <scope>NUCLEOTIDE SEQUENCE</scope>
    <source>
        <strain evidence="1">MN1</strain>
    </source>
</reference>
<evidence type="ECO:0000313" key="2">
    <source>
        <dbReference type="Proteomes" id="UP000807769"/>
    </source>
</evidence>
<dbReference type="AlphaFoldDB" id="A0A9P7EQQ1"/>
<dbReference type="RefSeq" id="XP_041200362.1">
    <property type="nucleotide sequence ID" value="XM_041334066.1"/>
</dbReference>
<proteinExistence type="predicted"/>
<protein>
    <submittedName>
        <fullName evidence="1">Uncharacterized protein</fullName>
    </submittedName>
</protein>
<dbReference type="Proteomes" id="UP000807769">
    <property type="component" value="Unassembled WGS sequence"/>
</dbReference>
<feature type="non-terminal residue" evidence="1">
    <location>
        <position position="1"/>
    </location>
</feature>
<comment type="caution">
    <text evidence="1">The sequence shown here is derived from an EMBL/GenBank/DDBJ whole genome shotgun (WGS) entry which is preliminary data.</text>
</comment>
<name>A0A9P7EQQ1_9AGAM</name>
<sequence>MRAGLTQSFFERLVILGIRPFLCKCSIAWVLVSSSLPHTCSSAARYRSAPLLRSVFARVSISHGPPQVSCLPISTSRYHTLRFLHRQLYTIKWVSSGLVTRIL</sequence>
<accession>A0A9P7EQQ1</accession>